<organism evidence="2 3">
    <name type="scientific">Methylomonas paludis</name>
    <dbReference type="NCBI Taxonomy" id="1173101"/>
    <lineage>
        <taxon>Bacteria</taxon>
        <taxon>Pseudomonadati</taxon>
        <taxon>Pseudomonadota</taxon>
        <taxon>Gammaproteobacteria</taxon>
        <taxon>Methylococcales</taxon>
        <taxon>Methylococcaceae</taxon>
        <taxon>Methylomonas</taxon>
    </lineage>
</organism>
<sequence>MTNKFFAILALQFFVSIANAIQLPDFPFIYSQGYAAKEIPPNTVELNFYVKIFDENPETAFKLLQKQNIDLVKLFKDLDIPDENIESYDIQKTTVRENKDYQELKVLGYDISQGYTLRLKDINKYTALMNKIVSYRNIVNFNSKFDVAERQDVEASLLIEAYADAKNRAKNIANSVGAQLDAVFAISEKGFGSIEGDFGISNASDKSDYMFNKASFNGNPAVITFIPYSIKIEKKVNVIYKLGTNQ</sequence>
<dbReference type="RefSeq" id="WP_215579319.1">
    <property type="nucleotide sequence ID" value="NZ_CP073754.1"/>
</dbReference>
<reference evidence="2" key="1">
    <citation type="submission" date="2021-04" db="EMBL/GenBank/DDBJ databases">
        <title>Draft genome sequence data of methanotrophic Methylovulum sp. strain S1L and Methylomonas sp. strain S2AM isolated from boreal lake water columns.</title>
        <authorList>
            <person name="Rissanen A.J."/>
            <person name="Mangayil R."/>
            <person name="Svenning M.M."/>
            <person name="Khanongnuch R."/>
        </authorList>
    </citation>
    <scope>NUCLEOTIDE SEQUENCE</scope>
    <source>
        <strain evidence="2">S2AM</strain>
    </source>
</reference>
<dbReference type="KEGG" id="mpad:KEF85_08500"/>
<evidence type="ECO:0000313" key="2">
    <source>
        <dbReference type="EMBL" id="QWF69423.1"/>
    </source>
</evidence>
<accession>A0A975R8N7</accession>
<name>A0A975R8N7_9GAMM</name>
<dbReference type="GO" id="GO:0006974">
    <property type="term" value="P:DNA damage response"/>
    <property type="evidence" value="ECO:0007669"/>
    <property type="project" value="TreeGrafter"/>
</dbReference>
<keyword evidence="3" id="KW-1185">Reference proteome</keyword>
<dbReference type="Proteomes" id="UP000676649">
    <property type="component" value="Chromosome"/>
</dbReference>
<dbReference type="PANTHER" id="PTHR34387:SF2">
    <property type="entry name" value="SLR1258 PROTEIN"/>
    <property type="match status" value="1"/>
</dbReference>
<evidence type="ECO:0000313" key="3">
    <source>
        <dbReference type="Proteomes" id="UP000676649"/>
    </source>
</evidence>
<evidence type="ECO:0000256" key="1">
    <source>
        <dbReference type="SAM" id="SignalP"/>
    </source>
</evidence>
<feature type="chain" id="PRO_5037196001" evidence="1">
    <location>
        <begin position="21"/>
        <end position="246"/>
    </location>
</feature>
<feature type="signal peptide" evidence="1">
    <location>
        <begin position="1"/>
        <end position="20"/>
    </location>
</feature>
<dbReference type="InterPro" id="IPR052022">
    <property type="entry name" value="26kDa_periplasmic_antigen"/>
</dbReference>
<proteinExistence type="predicted"/>
<dbReference type="EMBL" id="CP073754">
    <property type="protein sequence ID" value="QWF69423.1"/>
    <property type="molecule type" value="Genomic_DNA"/>
</dbReference>
<dbReference type="Gene3D" id="3.30.70.2970">
    <property type="entry name" value="Protein of unknown function (DUF541), domain 2"/>
    <property type="match status" value="1"/>
</dbReference>
<dbReference type="Gene3D" id="3.30.110.170">
    <property type="entry name" value="Protein of unknown function (DUF541), domain 1"/>
    <property type="match status" value="1"/>
</dbReference>
<dbReference type="AlphaFoldDB" id="A0A975R8N7"/>
<dbReference type="Pfam" id="PF04402">
    <property type="entry name" value="SIMPL"/>
    <property type="match status" value="1"/>
</dbReference>
<keyword evidence="1" id="KW-0732">Signal</keyword>
<dbReference type="PANTHER" id="PTHR34387">
    <property type="entry name" value="SLR1258 PROTEIN"/>
    <property type="match status" value="1"/>
</dbReference>
<protein>
    <submittedName>
        <fullName evidence="2">SIMPL domain-containing protein</fullName>
    </submittedName>
</protein>
<dbReference type="InterPro" id="IPR007497">
    <property type="entry name" value="SIMPL/DUF541"/>
</dbReference>
<gene>
    <name evidence="2" type="ORF">KEF85_08500</name>
</gene>